<comment type="catalytic activity">
    <reaction evidence="4">
        <text>a 2'-deoxycytidine in DNA + S-adenosyl-L-methionine = a 5-methyl-2'-deoxycytidine in DNA + S-adenosyl-L-homocysteine + H(+)</text>
        <dbReference type="Rhea" id="RHEA:13681"/>
        <dbReference type="Rhea" id="RHEA-COMP:11369"/>
        <dbReference type="Rhea" id="RHEA-COMP:11370"/>
        <dbReference type="ChEBI" id="CHEBI:15378"/>
        <dbReference type="ChEBI" id="CHEBI:57856"/>
        <dbReference type="ChEBI" id="CHEBI:59789"/>
        <dbReference type="ChEBI" id="CHEBI:85452"/>
        <dbReference type="ChEBI" id="CHEBI:85454"/>
        <dbReference type="EC" id="2.1.1.37"/>
    </reaction>
</comment>
<gene>
    <name evidence="7" type="ORF">KL86PLE_110061</name>
</gene>
<comment type="similarity">
    <text evidence="5">Belongs to the class I-like SAM-binding methyltransferase superfamily. C5-methyltransferase family.</text>
</comment>
<dbReference type="GO" id="GO:0032259">
    <property type="term" value="P:methylation"/>
    <property type="evidence" value="ECO:0007669"/>
    <property type="project" value="UniProtKB-KW"/>
</dbReference>
<dbReference type="PROSITE" id="PS51679">
    <property type="entry name" value="SAM_MT_C5"/>
    <property type="match status" value="1"/>
</dbReference>
<accession>A0A212L768</accession>
<protein>
    <submittedName>
        <fullName evidence="7">Uncharacterized protein</fullName>
    </submittedName>
</protein>
<organism evidence="7">
    <name type="scientific">uncultured Pleomorphomonas sp</name>
    <dbReference type="NCBI Taxonomy" id="442121"/>
    <lineage>
        <taxon>Bacteria</taxon>
        <taxon>Pseudomonadati</taxon>
        <taxon>Pseudomonadota</taxon>
        <taxon>Alphaproteobacteria</taxon>
        <taxon>Hyphomicrobiales</taxon>
        <taxon>Pleomorphomonadaceae</taxon>
        <taxon>Pleomorphomonas</taxon>
        <taxon>environmental samples</taxon>
    </lineage>
</organism>
<feature type="active site" evidence="5">
    <location>
        <position position="87"/>
    </location>
</feature>
<dbReference type="InterPro" id="IPR001525">
    <property type="entry name" value="C5_MeTfrase"/>
</dbReference>
<sequence length="435" mass="45798">MALSPWPAVNIISLCTGGYGLDFGIELAMPAARSVCLVEREAFAVARLVAAMREGAIPEAAIWSDARTFGGRPWRGVVDGVVGGIPCQPHSLAGRRRGADDPRDLWSVARRIVVQSGAWWCLIENVPGMLAAPDNQRAGAERVRRDLQRLGFAVEGGLFSAAEVGASHERERVFILGVADRPGLRDHVEAGIGAARNGPFEFTSGRHGCGHGREDVADACRSGSEGCEQRGPSSERVGPASSRSASEFCGAPLVDAASLGRREGRPEHELRRGRGTAAIDGGELDVAEGIARRLDEPAERLEEADHGRSGHGLGNAIGGGHDRGPNDAVGRAIERTAAEGTGGTDFRGLPLYPPQPGDADGWRAVLTRAPELEPAVRRVADGVASRVDQLRMLGNGVVPLEAAHAFRTLVARLAARGSAGAAFLGSLMEAAYDHR</sequence>
<dbReference type="AlphaFoldDB" id="A0A212L768"/>
<reference evidence="7" key="1">
    <citation type="submission" date="2016-08" db="EMBL/GenBank/DDBJ databases">
        <authorList>
            <person name="Seilhamer J.J."/>
        </authorList>
    </citation>
    <scope>NUCLEOTIDE SEQUENCE</scope>
    <source>
        <strain evidence="7">86</strain>
    </source>
</reference>
<dbReference type="PRINTS" id="PR00105">
    <property type="entry name" value="C5METTRFRASE"/>
</dbReference>
<keyword evidence="3" id="KW-0680">Restriction system</keyword>
<dbReference type="GO" id="GO:0009307">
    <property type="term" value="P:DNA restriction-modification system"/>
    <property type="evidence" value="ECO:0007669"/>
    <property type="project" value="UniProtKB-KW"/>
</dbReference>
<keyword evidence="1 5" id="KW-0489">Methyltransferase</keyword>
<feature type="compositionally biased region" description="Gly residues" evidence="6">
    <location>
        <begin position="310"/>
        <end position="319"/>
    </location>
</feature>
<evidence type="ECO:0000256" key="4">
    <source>
        <dbReference type="ARBA" id="ARBA00047422"/>
    </source>
</evidence>
<proteinExistence type="inferred from homology"/>
<dbReference type="EMBL" id="FMJD01000003">
    <property type="protein sequence ID" value="SCM73422.1"/>
    <property type="molecule type" value="Genomic_DNA"/>
</dbReference>
<dbReference type="GO" id="GO:0003886">
    <property type="term" value="F:DNA (cytosine-5-)-methyltransferase activity"/>
    <property type="evidence" value="ECO:0007669"/>
    <property type="project" value="UniProtKB-EC"/>
</dbReference>
<feature type="region of interest" description="Disordered" evidence="6">
    <location>
        <begin position="300"/>
        <end position="324"/>
    </location>
</feature>
<dbReference type="InterPro" id="IPR029063">
    <property type="entry name" value="SAM-dependent_MTases_sf"/>
</dbReference>
<dbReference type="SUPFAM" id="SSF53335">
    <property type="entry name" value="S-adenosyl-L-methionine-dependent methyltransferases"/>
    <property type="match status" value="1"/>
</dbReference>
<evidence type="ECO:0000256" key="5">
    <source>
        <dbReference type="PROSITE-ProRule" id="PRU01016"/>
    </source>
</evidence>
<evidence type="ECO:0000313" key="7">
    <source>
        <dbReference type="EMBL" id="SCM73422.1"/>
    </source>
</evidence>
<name>A0A212L768_9HYPH</name>
<evidence type="ECO:0000256" key="3">
    <source>
        <dbReference type="ARBA" id="ARBA00022747"/>
    </source>
</evidence>
<keyword evidence="2 5" id="KW-0808">Transferase</keyword>
<evidence type="ECO:0000256" key="2">
    <source>
        <dbReference type="ARBA" id="ARBA00022679"/>
    </source>
</evidence>
<keyword evidence="5" id="KW-0949">S-adenosyl-L-methionine</keyword>
<dbReference type="Gene3D" id="3.40.50.150">
    <property type="entry name" value="Vaccinia Virus protein VP39"/>
    <property type="match status" value="1"/>
</dbReference>
<dbReference type="Pfam" id="PF00145">
    <property type="entry name" value="DNA_methylase"/>
    <property type="match status" value="1"/>
</dbReference>
<evidence type="ECO:0000256" key="1">
    <source>
        <dbReference type="ARBA" id="ARBA00022603"/>
    </source>
</evidence>
<evidence type="ECO:0000256" key="6">
    <source>
        <dbReference type="SAM" id="MobiDB-lite"/>
    </source>
</evidence>
<feature type="region of interest" description="Disordered" evidence="6">
    <location>
        <begin position="222"/>
        <end position="246"/>
    </location>
</feature>